<evidence type="ECO:0000256" key="1">
    <source>
        <dbReference type="SAM" id="MobiDB-lite"/>
    </source>
</evidence>
<feature type="transmembrane region" description="Helical" evidence="2">
    <location>
        <begin position="40"/>
        <end position="60"/>
    </location>
</feature>
<keyword evidence="2" id="KW-1133">Transmembrane helix</keyword>
<feature type="transmembrane region" description="Helical" evidence="2">
    <location>
        <begin position="190"/>
        <end position="211"/>
    </location>
</feature>
<evidence type="ECO:0000313" key="4">
    <source>
        <dbReference type="Proteomes" id="UP000198280"/>
    </source>
</evidence>
<evidence type="ECO:0008006" key="5">
    <source>
        <dbReference type="Google" id="ProtNLM"/>
    </source>
</evidence>
<feature type="transmembrane region" description="Helical" evidence="2">
    <location>
        <begin position="101"/>
        <end position="124"/>
    </location>
</feature>
<gene>
    <name evidence="3" type="ORF">SAMN05216252_106180</name>
</gene>
<dbReference type="AlphaFoldDB" id="A0A239EVT0"/>
<feature type="transmembrane region" description="Helical" evidence="2">
    <location>
        <begin position="251"/>
        <end position="271"/>
    </location>
</feature>
<keyword evidence="2" id="KW-0812">Transmembrane</keyword>
<evidence type="ECO:0000256" key="2">
    <source>
        <dbReference type="SAM" id="Phobius"/>
    </source>
</evidence>
<name>A0A239EVT0_9ACTN</name>
<protein>
    <recommendedName>
        <fullName evidence="5">Integral membrane protein</fullName>
    </recommendedName>
</protein>
<dbReference type="Proteomes" id="UP000198280">
    <property type="component" value="Unassembled WGS sequence"/>
</dbReference>
<organism evidence="3 4">
    <name type="scientific">Actinacidiphila glaucinigra</name>
    <dbReference type="NCBI Taxonomy" id="235986"/>
    <lineage>
        <taxon>Bacteria</taxon>
        <taxon>Bacillati</taxon>
        <taxon>Actinomycetota</taxon>
        <taxon>Actinomycetes</taxon>
        <taxon>Kitasatosporales</taxon>
        <taxon>Streptomycetaceae</taxon>
        <taxon>Actinacidiphila</taxon>
    </lineage>
</organism>
<sequence>MATDTQPPAPPTPPAPPARHGVLSAGRAAIAARHLRTDRWWLQPLLTALGLSAFVVYSTWRAFANAYYYAEPYVSPFYSPCLGSNCVDMPLGARWPLFGEWWGLSPALLVLIFPLGFRLTCYYYRKAYYRGFWASPPACAVAEPHEKYTGETRFPLILQNIHRYFFYFAIPVALILTYDVVLAFRDEQGAWGHMGLGTLVLLVNIALIWAYTASCHSCRHIVGGRLRHFSKHPVRYRMWTWVGKLNSRHMLLAWLSLVSVALADLYVYLVASGAFDDPRFF</sequence>
<feature type="transmembrane region" description="Helical" evidence="2">
    <location>
        <begin position="164"/>
        <end position="184"/>
    </location>
</feature>
<evidence type="ECO:0000313" key="3">
    <source>
        <dbReference type="EMBL" id="SNS48776.1"/>
    </source>
</evidence>
<dbReference type="EMBL" id="FZOF01000006">
    <property type="protein sequence ID" value="SNS48776.1"/>
    <property type="molecule type" value="Genomic_DNA"/>
</dbReference>
<proteinExistence type="predicted"/>
<keyword evidence="2" id="KW-0472">Membrane</keyword>
<feature type="compositionally biased region" description="Pro residues" evidence="1">
    <location>
        <begin position="7"/>
        <end position="17"/>
    </location>
</feature>
<keyword evidence="4" id="KW-1185">Reference proteome</keyword>
<dbReference type="RefSeq" id="WP_089224161.1">
    <property type="nucleotide sequence ID" value="NZ_FZOF01000006.1"/>
</dbReference>
<feature type="region of interest" description="Disordered" evidence="1">
    <location>
        <begin position="1"/>
        <end position="21"/>
    </location>
</feature>
<reference evidence="3 4" key="1">
    <citation type="submission" date="2017-06" db="EMBL/GenBank/DDBJ databases">
        <authorList>
            <person name="Kim H.J."/>
            <person name="Triplett B.A."/>
        </authorList>
    </citation>
    <scope>NUCLEOTIDE SEQUENCE [LARGE SCALE GENOMIC DNA]</scope>
    <source>
        <strain evidence="3 4">CGMCC 4.1858</strain>
    </source>
</reference>
<dbReference type="OrthoDB" id="9799243at2"/>
<accession>A0A239EVT0</accession>